<dbReference type="InterPro" id="IPR000238">
    <property type="entry name" value="RbfA"/>
</dbReference>
<reference evidence="4" key="1">
    <citation type="journal article" date="2015" name="MBio">
        <title>Genome-Resolved Metagenomic Analysis Reveals Roles for Candidate Phyla and Other Microbial Community Members in Biogeochemical Transformations in Oil Reservoirs.</title>
        <authorList>
            <person name="Hu P."/>
            <person name="Tom L."/>
            <person name="Singh A."/>
            <person name="Thomas B.C."/>
            <person name="Baker B.J."/>
            <person name="Piceno Y.M."/>
            <person name="Andersen G.L."/>
            <person name="Banfield J.F."/>
        </authorList>
    </citation>
    <scope>NUCLEOTIDE SEQUENCE [LARGE SCALE GENOMIC DNA]</scope>
</reference>
<accession>A0A101I3C7</accession>
<gene>
    <name evidence="2" type="primary">rbfA</name>
    <name evidence="3" type="ORF">XE03_0029</name>
</gene>
<evidence type="ECO:0000256" key="1">
    <source>
        <dbReference type="ARBA" id="ARBA00022517"/>
    </source>
</evidence>
<proteinExistence type="inferred from homology"/>
<evidence type="ECO:0000256" key="2">
    <source>
        <dbReference type="HAMAP-Rule" id="MF_00003"/>
    </source>
</evidence>
<dbReference type="PANTHER" id="PTHR33515">
    <property type="entry name" value="RIBOSOME-BINDING FACTOR A, CHLOROPLASTIC-RELATED"/>
    <property type="match status" value="1"/>
</dbReference>
<keyword evidence="1 2" id="KW-0690">Ribosome biogenesis</keyword>
<dbReference type="PANTHER" id="PTHR33515:SF1">
    <property type="entry name" value="RIBOSOME-BINDING FACTOR A, CHLOROPLASTIC-RELATED"/>
    <property type="match status" value="1"/>
</dbReference>
<dbReference type="HAMAP" id="MF_00003">
    <property type="entry name" value="RbfA"/>
    <property type="match status" value="1"/>
</dbReference>
<organism evidence="3 4">
    <name type="scientific">candidate division TA06 bacterium 34_109</name>
    <dbReference type="NCBI Taxonomy" id="1635277"/>
    <lineage>
        <taxon>Bacteria</taxon>
        <taxon>Bacteria division TA06</taxon>
    </lineage>
</organism>
<dbReference type="Gene3D" id="3.30.300.20">
    <property type="match status" value="1"/>
</dbReference>
<protein>
    <recommendedName>
        <fullName evidence="2">Ribosome-binding factor A</fullName>
    </recommendedName>
</protein>
<comment type="subcellular location">
    <subcellularLocation>
        <location evidence="2">Cytoplasm</location>
    </subcellularLocation>
</comment>
<dbReference type="Proteomes" id="UP000053467">
    <property type="component" value="Unassembled WGS sequence"/>
</dbReference>
<dbReference type="SUPFAM" id="SSF89919">
    <property type="entry name" value="Ribosome-binding factor A, RbfA"/>
    <property type="match status" value="1"/>
</dbReference>
<dbReference type="AlphaFoldDB" id="A0A101I3C7"/>
<dbReference type="EMBL" id="LGGX01000001">
    <property type="protein sequence ID" value="KUK88023.1"/>
    <property type="molecule type" value="Genomic_DNA"/>
</dbReference>
<dbReference type="Pfam" id="PF02033">
    <property type="entry name" value="RBFA"/>
    <property type="match status" value="1"/>
</dbReference>
<name>A0A101I3C7_UNCT6</name>
<comment type="function">
    <text evidence="2">One of several proteins that assist in the late maturation steps of the functional core of the 30S ribosomal subunit. Associates with free 30S ribosomal subunits (but not with 30S subunits that are part of 70S ribosomes or polysomes). Required for efficient processing of 16S rRNA. May interact with the 5'-terminal helix region of 16S rRNA.</text>
</comment>
<dbReference type="InterPro" id="IPR015946">
    <property type="entry name" value="KH_dom-like_a/b"/>
</dbReference>
<keyword evidence="2" id="KW-0963">Cytoplasm</keyword>
<comment type="similarity">
    <text evidence="2">Belongs to the RbfA family.</text>
</comment>
<dbReference type="GO" id="GO:0005829">
    <property type="term" value="C:cytosol"/>
    <property type="evidence" value="ECO:0007669"/>
    <property type="project" value="TreeGrafter"/>
</dbReference>
<evidence type="ECO:0000313" key="3">
    <source>
        <dbReference type="EMBL" id="KUK88023.1"/>
    </source>
</evidence>
<dbReference type="NCBIfam" id="TIGR00082">
    <property type="entry name" value="rbfA"/>
    <property type="match status" value="1"/>
</dbReference>
<evidence type="ECO:0000313" key="4">
    <source>
        <dbReference type="Proteomes" id="UP000053467"/>
    </source>
</evidence>
<dbReference type="InterPro" id="IPR020053">
    <property type="entry name" value="Ribosome-bd_factorA_CS"/>
</dbReference>
<dbReference type="GO" id="GO:0043024">
    <property type="term" value="F:ribosomal small subunit binding"/>
    <property type="evidence" value="ECO:0007669"/>
    <property type="project" value="TreeGrafter"/>
</dbReference>
<comment type="caution">
    <text evidence="3">The sequence shown here is derived from an EMBL/GenBank/DDBJ whole genome shotgun (WGS) entry which is preliminary data.</text>
</comment>
<dbReference type="GO" id="GO:0030490">
    <property type="term" value="P:maturation of SSU-rRNA"/>
    <property type="evidence" value="ECO:0007669"/>
    <property type="project" value="UniProtKB-UniRule"/>
</dbReference>
<sequence length="117" mass="14140">MVSERRHKRIESEILKVVSISLEYIKDPKLKLITFTRVEVTDDLKYATIFYLAHKRKDYIPVHLEKAKGFFRRHISEEVNLRKTPEIKFKYDDGLEYQLKIENILQELKDEKDSRED</sequence>
<comment type="subunit">
    <text evidence="2">Monomer. Binds 30S ribosomal subunits, but not 50S ribosomal subunits or 70S ribosomes.</text>
</comment>
<dbReference type="PROSITE" id="PS01319">
    <property type="entry name" value="RBFA"/>
    <property type="match status" value="1"/>
</dbReference>
<dbReference type="InterPro" id="IPR023799">
    <property type="entry name" value="RbfA_dom_sf"/>
</dbReference>